<dbReference type="Proteomes" id="UP000292345">
    <property type="component" value="Unassembled WGS sequence"/>
</dbReference>
<dbReference type="NCBIfam" id="TIGR01730">
    <property type="entry name" value="RND_mfp"/>
    <property type="match status" value="1"/>
</dbReference>
<dbReference type="InterPro" id="IPR006143">
    <property type="entry name" value="RND_pump_MFP"/>
</dbReference>
<reference evidence="5 6" key="1">
    <citation type="submission" date="2018-01" db="EMBL/GenBank/DDBJ databases">
        <title>Co-occurrence of chitin degradation, pigmentation and bioactivity in marine Pseudoalteromonas.</title>
        <authorList>
            <person name="Paulsen S."/>
            <person name="Gram L."/>
            <person name="Machado H."/>
        </authorList>
    </citation>
    <scope>NUCLEOTIDE SEQUENCE [LARGE SCALE GENOMIC DNA]</scope>
    <source>
        <strain evidence="5 6">S1946</strain>
    </source>
</reference>
<evidence type="ECO:0000256" key="1">
    <source>
        <dbReference type="ARBA" id="ARBA00009477"/>
    </source>
</evidence>
<proteinExistence type="inferred from homology"/>
<dbReference type="GO" id="GO:1990281">
    <property type="term" value="C:efflux pump complex"/>
    <property type="evidence" value="ECO:0007669"/>
    <property type="project" value="TreeGrafter"/>
</dbReference>
<gene>
    <name evidence="5" type="ORF">C3B51_04070</name>
</gene>
<name>A0A4Q7ELV9_9GAMM</name>
<accession>A0A4Q7ELV9</accession>
<organism evidence="5 6">
    <name type="scientific">Pseudoalteromonas rubra</name>
    <dbReference type="NCBI Taxonomy" id="43658"/>
    <lineage>
        <taxon>Bacteria</taxon>
        <taxon>Pseudomonadati</taxon>
        <taxon>Pseudomonadota</taxon>
        <taxon>Gammaproteobacteria</taxon>
        <taxon>Alteromonadales</taxon>
        <taxon>Pseudoalteromonadaceae</taxon>
        <taxon>Pseudoalteromonas</taxon>
    </lineage>
</organism>
<feature type="signal peptide" evidence="3">
    <location>
        <begin position="1"/>
        <end position="27"/>
    </location>
</feature>
<dbReference type="PANTHER" id="PTHR30469:SF15">
    <property type="entry name" value="HLYD FAMILY OF SECRETION PROTEINS"/>
    <property type="match status" value="1"/>
</dbReference>
<dbReference type="Gene3D" id="2.40.30.170">
    <property type="match status" value="1"/>
</dbReference>
<dbReference type="RefSeq" id="WP_125720601.1">
    <property type="nucleotide sequence ID" value="NZ_PPUZ01000010.1"/>
</dbReference>
<evidence type="ECO:0000256" key="2">
    <source>
        <dbReference type="SAM" id="Coils"/>
    </source>
</evidence>
<evidence type="ECO:0000313" key="5">
    <source>
        <dbReference type="EMBL" id="RZM84294.1"/>
    </source>
</evidence>
<protein>
    <recommendedName>
        <fullName evidence="4">Multidrug resistance protein MdtA-like C-terminal permuted SH3 domain-containing protein</fullName>
    </recommendedName>
</protein>
<dbReference type="InterPro" id="IPR058627">
    <property type="entry name" value="MdtA-like_C"/>
</dbReference>
<evidence type="ECO:0000256" key="3">
    <source>
        <dbReference type="SAM" id="SignalP"/>
    </source>
</evidence>
<feature type="coiled-coil region" evidence="2">
    <location>
        <begin position="138"/>
        <end position="165"/>
    </location>
</feature>
<dbReference type="Gene3D" id="2.40.50.100">
    <property type="match status" value="1"/>
</dbReference>
<sequence length="350" mass="38825">MNPITKLSNLSAIVASLLIGFSSPAVWSQQQEVKSVTVDTVELSEQSEQKWSIATVMPVEAAHIATESSGALLFVAEPGSAIKKGELLIALDDRIEQNQVAVAKAVLQQEIAQSEFLNKQRNRLLDLAKEQSISQSELDEIEYQLARSVARINELESQLAIAEVRYEKKRVYAPFDGTVAQKFLWQQEYAEEGADVMAFVNTSLSEVSTRIAFRDLEKINKGMKTLVRDGDNEYECVIHKVIPVSYDTVRMGEFRAQCNGHLFVGSRVELNIPSHNAQPALMVNKDSVLIFPNGNYLFKVNEDNSVTEFKVELGKSVGNRVEIKAELKPGDKVVLQGAETLADGQKIKVL</sequence>
<comment type="similarity">
    <text evidence="1">Belongs to the membrane fusion protein (MFP) (TC 8.A.1) family.</text>
</comment>
<dbReference type="Gene3D" id="1.10.287.470">
    <property type="entry name" value="Helix hairpin bin"/>
    <property type="match status" value="1"/>
</dbReference>
<dbReference type="EMBL" id="PPUZ01000010">
    <property type="protein sequence ID" value="RZM84294.1"/>
    <property type="molecule type" value="Genomic_DNA"/>
</dbReference>
<keyword evidence="2" id="KW-0175">Coiled coil</keyword>
<comment type="caution">
    <text evidence="5">The sequence shown here is derived from an EMBL/GenBank/DDBJ whole genome shotgun (WGS) entry which is preliminary data.</text>
</comment>
<evidence type="ECO:0000259" key="4">
    <source>
        <dbReference type="Pfam" id="PF25967"/>
    </source>
</evidence>
<feature type="chain" id="PRO_5021015095" description="Multidrug resistance protein MdtA-like C-terminal permuted SH3 domain-containing protein" evidence="3">
    <location>
        <begin position="28"/>
        <end position="350"/>
    </location>
</feature>
<dbReference type="AlphaFoldDB" id="A0A4Q7ELV9"/>
<dbReference type="Pfam" id="PF25967">
    <property type="entry name" value="RND-MFP_C"/>
    <property type="match status" value="1"/>
</dbReference>
<dbReference type="PANTHER" id="PTHR30469">
    <property type="entry name" value="MULTIDRUG RESISTANCE PROTEIN MDTA"/>
    <property type="match status" value="1"/>
</dbReference>
<evidence type="ECO:0000313" key="6">
    <source>
        <dbReference type="Proteomes" id="UP000292345"/>
    </source>
</evidence>
<dbReference type="GO" id="GO:0015562">
    <property type="term" value="F:efflux transmembrane transporter activity"/>
    <property type="evidence" value="ECO:0007669"/>
    <property type="project" value="TreeGrafter"/>
</dbReference>
<dbReference type="Gene3D" id="2.40.420.20">
    <property type="match status" value="1"/>
</dbReference>
<feature type="domain" description="Multidrug resistance protein MdtA-like C-terminal permuted SH3" evidence="4">
    <location>
        <begin position="292"/>
        <end position="339"/>
    </location>
</feature>
<dbReference type="SUPFAM" id="SSF111369">
    <property type="entry name" value="HlyD-like secretion proteins"/>
    <property type="match status" value="1"/>
</dbReference>
<keyword evidence="3" id="KW-0732">Signal</keyword>